<dbReference type="PANTHER" id="PTHR45024:SF2">
    <property type="entry name" value="SCP2 DOMAIN-CONTAINING PROTEIN"/>
    <property type="match status" value="1"/>
</dbReference>
<dbReference type="EMBL" id="JACRDE010000163">
    <property type="protein sequence ID" value="MBI5248967.1"/>
    <property type="molecule type" value="Genomic_DNA"/>
</dbReference>
<keyword evidence="8" id="KW-0456">Lyase</keyword>
<dbReference type="Pfam" id="PF01575">
    <property type="entry name" value="MaoC_dehydratas"/>
    <property type="match status" value="1"/>
</dbReference>
<dbReference type="InterPro" id="IPR002539">
    <property type="entry name" value="MaoC-like_dom"/>
</dbReference>
<dbReference type="InterPro" id="IPR029069">
    <property type="entry name" value="HotDog_dom_sf"/>
</dbReference>
<dbReference type="SUPFAM" id="SSF54637">
    <property type="entry name" value="Thioesterase/thiol ester dehydrase-isomerase"/>
    <property type="match status" value="2"/>
</dbReference>
<organism evidence="10 11">
    <name type="scientific">Desulfomonile tiedjei</name>
    <dbReference type="NCBI Taxonomy" id="2358"/>
    <lineage>
        <taxon>Bacteria</taxon>
        <taxon>Pseudomonadati</taxon>
        <taxon>Thermodesulfobacteriota</taxon>
        <taxon>Desulfomonilia</taxon>
        <taxon>Desulfomonilales</taxon>
        <taxon>Desulfomonilaceae</taxon>
        <taxon>Desulfomonile</taxon>
    </lineage>
</organism>
<dbReference type="GO" id="GO:0016491">
    <property type="term" value="F:oxidoreductase activity"/>
    <property type="evidence" value="ECO:0007669"/>
    <property type="project" value="UniProtKB-KW"/>
</dbReference>
<evidence type="ECO:0000256" key="6">
    <source>
        <dbReference type="ARBA" id="ARBA00023098"/>
    </source>
</evidence>
<dbReference type="InterPro" id="IPR054357">
    <property type="entry name" value="MFE-2_N"/>
</dbReference>
<evidence type="ECO:0000313" key="11">
    <source>
        <dbReference type="Proteomes" id="UP000807825"/>
    </source>
</evidence>
<dbReference type="InterPro" id="IPR002347">
    <property type="entry name" value="SDR_fam"/>
</dbReference>
<gene>
    <name evidence="10" type="ORF">HY912_05680</name>
</gene>
<protein>
    <submittedName>
        <fullName evidence="10">SDR family NAD(P)-dependent oxidoreductase</fullName>
    </submittedName>
</protein>
<dbReference type="GO" id="GO:0004300">
    <property type="term" value="F:enoyl-CoA hydratase activity"/>
    <property type="evidence" value="ECO:0007669"/>
    <property type="project" value="UniProtKB-ARBA"/>
</dbReference>
<dbReference type="SMART" id="SM00822">
    <property type="entry name" value="PKS_KR"/>
    <property type="match status" value="1"/>
</dbReference>
<dbReference type="Proteomes" id="UP000807825">
    <property type="component" value="Unassembled WGS sequence"/>
</dbReference>
<keyword evidence="6" id="KW-0443">Lipid metabolism</keyword>
<dbReference type="GO" id="GO:0006631">
    <property type="term" value="P:fatty acid metabolic process"/>
    <property type="evidence" value="ECO:0007669"/>
    <property type="project" value="UniProtKB-KW"/>
</dbReference>
<keyword evidence="5" id="KW-0560">Oxidoreductase</keyword>
<accession>A0A9D6Z2V8</accession>
<dbReference type="CDD" id="cd05353">
    <property type="entry name" value="hydroxyacyl-CoA-like_DH_SDR_c-like"/>
    <property type="match status" value="1"/>
</dbReference>
<evidence type="ECO:0000313" key="10">
    <source>
        <dbReference type="EMBL" id="MBI5248967.1"/>
    </source>
</evidence>
<comment type="subcellular location">
    <subcellularLocation>
        <location evidence="1">Peroxisome</location>
    </subcellularLocation>
</comment>
<dbReference type="PANTHER" id="PTHR45024">
    <property type="entry name" value="DEHYDROGENASES, SHORT CHAIN"/>
    <property type="match status" value="1"/>
</dbReference>
<feature type="non-terminal residue" evidence="10">
    <location>
        <position position="577"/>
    </location>
</feature>
<evidence type="ECO:0000256" key="7">
    <source>
        <dbReference type="ARBA" id="ARBA00023140"/>
    </source>
</evidence>
<evidence type="ECO:0000256" key="2">
    <source>
        <dbReference type="ARBA" id="ARBA00005005"/>
    </source>
</evidence>
<sequence>MAMDLDSIGKKIGPITREYDWKDVVLYALGVGAGFDDLEYCYENRLKVIPSFSIGAVFEFLAEAGLRSGANLAGILHGEQDIIFHSPIPVKGKLITEGEITGIYDKGAQKGALVVAEADTYNSDGQKLFTNIFTLFCRRDGGFGGPDAPQETLEFPERSPDFEQEDIPSPHQPLLYRLSGDIFALHVDPQFAQASGFEKPIMHGLCTHGYACRAVVKHLFPGEPERIKRFRNRFSRTIYPGVPIKTQIWKLGEGHAVFRTLNAETGEVVIDRGIVEWLTAEEMEKRAQRQGIRFDDRVAIVTGAGHGLGRMYALELARRGAKVVVNDLGGARDGSGRGSEGPADKVIEEIRALGGEAVASYDSVSTPEGGAAIVSKAMEAFGRVDIVINNAGILRDKSLVKMDPAEWHAVRAVHLDGAYNVTRPAFVKMRENGYGRIIVTTSAAGLHGNFGQTNYSAAKMGLLGFMNTVKLEGEKHDIKINAVAPIATTRLSEDVLPPDLAEKLKPEFVTPIVMFLCSDQCPVTGAVYNAGMGYYSRSAIVTGPGKVLSDGSTMPAPEEIAANIKAIASLEGAAECY</sequence>
<dbReference type="PRINTS" id="PR00080">
    <property type="entry name" value="SDRFAMILY"/>
</dbReference>
<dbReference type="Pfam" id="PF00106">
    <property type="entry name" value="adh_short"/>
    <property type="match status" value="1"/>
</dbReference>
<comment type="similarity">
    <text evidence="3">Belongs to the short-chain dehydrogenases/reductases (SDR) family.</text>
</comment>
<feature type="domain" description="Ketoreductase" evidence="9">
    <location>
        <begin position="297"/>
        <end position="489"/>
    </location>
</feature>
<evidence type="ECO:0000256" key="3">
    <source>
        <dbReference type="ARBA" id="ARBA00006484"/>
    </source>
</evidence>
<dbReference type="InterPro" id="IPR051687">
    <property type="entry name" value="Peroxisomal_Beta-Oxidation"/>
</dbReference>
<evidence type="ECO:0000256" key="5">
    <source>
        <dbReference type="ARBA" id="ARBA00023002"/>
    </source>
</evidence>
<comment type="caution">
    <text evidence="10">The sequence shown here is derived from an EMBL/GenBank/DDBJ whole genome shotgun (WGS) entry which is preliminary data.</text>
</comment>
<dbReference type="AlphaFoldDB" id="A0A9D6Z2V8"/>
<dbReference type="PRINTS" id="PR00081">
    <property type="entry name" value="GDHRDH"/>
</dbReference>
<evidence type="ECO:0000259" key="9">
    <source>
        <dbReference type="SMART" id="SM00822"/>
    </source>
</evidence>
<dbReference type="Gene3D" id="3.10.129.10">
    <property type="entry name" value="Hotdog Thioesterase"/>
    <property type="match status" value="2"/>
</dbReference>
<proteinExistence type="inferred from homology"/>
<evidence type="ECO:0000256" key="8">
    <source>
        <dbReference type="ARBA" id="ARBA00023239"/>
    </source>
</evidence>
<evidence type="ECO:0000256" key="1">
    <source>
        <dbReference type="ARBA" id="ARBA00004275"/>
    </source>
</evidence>
<reference evidence="10" key="1">
    <citation type="submission" date="2020-07" db="EMBL/GenBank/DDBJ databases">
        <title>Huge and variable diversity of episymbiotic CPR bacteria and DPANN archaea in groundwater ecosystems.</title>
        <authorList>
            <person name="He C.Y."/>
            <person name="Keren R."/>
            <person name="Whittaker M."/>
            <person name="Farag I.F."/>
            <person name="Doudna J."/>
            <person name="Cate J.H.D."/>
            <person name="Banfield J.F."/>
        </authorList>
    </citation>
    <scope>NUCLEOTIDE SEQUENCE</scope>
    <source>
        <strain evidence="10">NC_groundwater_1664_Pr3_B-0.1um_52_9</strain>
    </source>
</reference>
<keyword evidence="7" id="KW-0576">Peroxisome</keyword>
<dbReference type="SUPFAM" id="SSF51735">
    <property type="entry name" value="NAD(P)-binding Rossmann-fold domains"/>
    <property type="match status" value="1"/>
</dbReference>
<comment type="pathway">
    <text evidence="2">Lipid metabolism; fatty acid beta-oxidation.</text>
</comment>
<dbReference type="InterPro" id="IPR036291">
    <property type="entry name" value="NAD(P)-bd_dom_sf"/>
</dbReference>
<dbReference type="InterPro" id="IPR057326">
    <property type="entry name" value="KR_dom"/>
</dbReference>
<keyword evidence="4" id="KW-0276">Fatty acid metabolism</keyword>
<dbReference type="Gene3D" id="3.40.50.720">
    <property type="entry name" value="NAD(P)-binding Rossmann-like Domain"/>
    <property type="match status" value="1"/>
</dbReference>
<evidence type="ECO:0000256" key="4">
    <source>
        <dbReference type="ARBA" id="ARBA00022832"/>
    </source>
</evidence>
<dbReference type="Pfam" id="PF22622">
    <property type="entry name" value="MFE-2_hydrat-2_N"/>
    <property type="match status" value="1"/>
</dbReference>
<name>A0A9D6Z2V8_9BACT</name>